<gene>
    <name evidence="2" type="ORF">F444_19847</name>
</gene>
<evidence type="ECO:0000256" key="1">
    <source>
        <dbReference type="SAM" id="MobiDB-lite"/>
    </source>
</evidence>
<evidence type="ECO:0000313" key="2">
    <source>
        <dbReference type="EMBL" id="ETO62226.1"/>
    </source>
</evidence>
<accession>A0A080Z6G5</accession>
<name>A0A080Z6G5_PHYNI</name>
<dbReference type="EMBL" id="ANJA01003631">
    <property type="protein sequence ID" value="ETO62226.1"/>
    <property type="molecule type" value="Genomic_DNA"/>
</dbReference>
<proteinExistence type="predicted"/>
<feature type="compositionally biased region" description="Basic and acidic residues" evidence="1">
    <location>
        <begin position="1"/>
        <end position="15"/>
    </location>
</feature>
<dbReference type="AlphaFoldDB" id="A0A080Z6G5"/>
<organism evidence="2 3">
    <name type="scientific">Phytophthora nicotianae P1976</name>
    <dbReference type="NCBI Taxonomy" id="1317066"/>
    <lineage>
        <taxon>Eukaryota</taxon>
        <taxon>Sar</taxon>
        <taxon>Stramenopiles</taxon>
        <taxon>Oomycota</taxon>
        <taxon>Peronosporomycetes</taxon>
        <taxon>Peronosporales</taxon>
        <taxon>Peronosporaceae</taxon>
        <taxon>Phytophthora</taxon>
    </lineage>
</organism>
<protein>
    <submittedName>
        <fullName evidence="2">Uncharacterized protein</fullName>
    </submittedName>
</protein>
<sequence length="71" mass="7971">MITTVKRDEAFHKEQDDDGNCRGSDLLQTRRAHTAGRVTPTVNDAMGWKCKFSPQQPELKRLLANNAADQS</sequence>
<dbReference type="Proteomes" id="UP000028582">
    <property type="component" value="Unassembled WGS sequence"/>
</dbReference>
<comment type="caution">
    <text evidence="2">The sequence shown here is derived from an EMBL/GenBank/DDBJ whole genome shotgun (WGS) entry which is preliminary data.</text>
</comment>
<reference evidence="2 3" key="1">
    <citation type="submission" date="2013-11" db="EMBL/GenBank/DDBJ databases">
        <title>The Genome Sequence of Phytophthora parasitica P1976.</title>
        <authorList>
            <consortium name="The Broad Institute Genomics Platform"/>
            <person name="Russ C."/>
            <person name="Tyler B."/>
            <person name="Panabieres F."/>
            <person name="Shan W."/>
            <person name="Tripathy S."/>
            <person name="Grunwald N."/>
            <person name="Machado M."/>
            <person name="Johnson C.S."/>
            <person name="Walker B."/>
            <person name="Young S."/>
            <person name="Zeng Q."/>
            <person name="Gargeya S."/>
            <person name="Fitzgerald M."/>
            <person name="Haas B."/>
            <person name="Abouelleil A."/>
            <person name="Allen A.W."/>
            <person name="Alvarado L."/>
            <person name="Arachchi H.M."/>
            <person name="Berlin A.M."/>
            <person name="Chapman S.B."/>
            <person name="Gainer-Dewar J."/>
            <person name="Goldberg J."/>
            <person name="Griggs A."/>
            <person name="Gujja S."/>
            <person name="Hansen M."/>
            <person name="Howarth C."/>
            <person name="Imamovic A."/>
            <person name="Ireland A."/>
            <person name="Larimer J."/>
            <person name="McCowan C."/>
            <person name="Murphy C."/>
            <person name="Pearson M."/>
            <person name="Poon T.W."/>
            <person name="Priest M."/>
            <person name="Roberts A."/>
            <person name="Saif S."/>
            <person name="Shea T."/>
            <person name="Sisk P."/>
            <person name="Sykes S."/>
            <person name="Wortman J."/>
            <person name="Nusbaum C."/>
            <person name="Birren B."/>
        </authorList>
    </citation>
    <scope>NUCLEOTIDE SEQUENCE [LARGE SCALE GENOMIC DNA]</scope>
    <source>
        <strain evidence="2 3">P1976</strain>
    </source>
</reference>
<feature type="region of interest" description="Disordered" evidence="1">
    <location>
        <begin position="1"/>
        <end position="36"/>
    </location>
</feature>
<evidence type="ECO:0000313" key="3">
    <source>
        <dbReference type="Proteomes" id="UP000028582"/>
    </source>
</evidence>